<organism evidence="3 4">
    <name type="scientific">Quadrisphaera setariae</name>
    <dbReference type="NCBI Taxonomy" id="2593304"/>
    <lineage>
        <taxon>Bacteria</taxon>
        <taxon>Bacillati</taxon>
        <taxon>Actinomycetota</taxon>
        <taxon>Actinomycetes</taxon>
        <taxon>Kineosporiales</taxon>
        <taxon>Kineosporiaceae</taxon>
        <taxon>Quadrisphaera</taxon>
    </lineage>
</organism>
<evidence type="ECO:0000256" key="1">
    <source>
        <dbReference type="SAM" id="MobiDB-lite"/>
    </source>
</evidence>
<sequence>MARAPEEHVIGERSVTYAAFARGRTAREALLPWFFAGVFVLSVPLGVLARSPELMLTGLVVAVVGVALFAAPFGVRPLHQRLLDVVRWRGLERTGELRYASASGFAGLEAGRHAPGRLPAAFGTITWRDVPFSDDGDVCVFFQPSSASGGTVLSGAVGGHYGVCVQVDAAWGGLPDVLRHDRLRGELGRALGQLSDSFDRVAMYSVCSYSDGPTGPTGPTGSTAAAAAPRAFREVADAVREDAAEHPRYEHFLTLWATSGPQLRAAARAGRSRGESDPHLAAARVVADRLRAAVPALEAASVAVRRPLDAQLLAGVNRGLLDRSVSLWDPEPTDPSRMVPALDVRPTHVGVLGRHGDGFLRGYEVTGFSDEAKSSVDLVPLHTLGGAVRGRVLEHVVAVVVDLRDRVSTLAEAQRHDQGDELRRQVRESTSHLRSTLERPADERRLNVSAAGGGWHGGYGAVFFVLNAPSLEELDDDGDALVAAARACGVHLAPVAPRRQDQAVVAGTLLGRGLARVL</sequence>
<keyword evidence="2" id="KW-1133">Transmembrane helix</keyword>
<evidence type="ECO:0000313" key="4">
    <source>
        <dbReference type="Proteomes" id="UP000321234"/>
    </source>
</evidence>
<keyword evidence="2" id="KW-0812">Transmembrane</keyword>
<reference evidence="3 4" key="1">
    <citation type="submission" date="2019-07" db="EMBL/GenBank/DDBJ databases">
        <title>Quadrisphaera sp. strain DD2A genome sequencing and assembly.</title>
        <authorList>
            <person name="Kim I."/>
        </authorList>
    </citation>
    <scope>NUCLEOTIDE SEQUENCE [LARGE SCALE GENOMIC DNA]</scope>
    <source>
        <strain evidence="3 4">DD2A</strain>
    </source>
</reference>
<evidence type="ECO:0000256" key="2">
    <source>
        <dbReference type="SAM" id="Phobius"/>
    </source>
</evidence>
<accession>A0A5C8ZGI4</accession>
<dbReference type="RefSeq" id="WP_147926091.1">
    <property type="nucleotide sequence ID" value="NZ_VKAC01000005.1"/>
</dbReference>
<evidence type="ECO:0000313" key="3">
    <source>
        <dbReference type="EMBL" id="TXR56298.1"/>
    </source>
</evidence>
<dbReference type="AlphaFoldDB" id="A0A5C8ZGI4"/>
<proteinExistence type="predicted"/>
<dbReference type="Proteomes" id="UP000321234">
    <property type="component" value="Unassembled WGS sequence"/>
</dbReference>
<protein>
    <submittedName>
        <fullName evidence="3">Uncharacterized protein</fullName>
    </submittedName>
</protein>
<dbReference type="EMBL" id="VKAC01000005">
    <property type="protein sequence ID" value="TXR56298.1"/>
    <property type="molecule type" value="Genomic_DNA"/>
</dbReference>
<name>A0A5C8ZGI4_9ACTN</name>
<feature type="transmembrane region" description="Helical" evidence="2">
    <location>
        <begin position="55"/>
        <end position="75"/>
    </location>
</feature>
<feature type="transmembrane region" description="Helical" evidence="2">
    <location>
        <begin position="30"/>
        <end position="49"/>
    </location>
</feature>
<dbReference type="OrthoDB" id="5170497at2"/>
<gene>
    <name evidence="3" type="ORF">FMM08_09250</name>
</gene>
<keyword evidence="4" id="KW-1185">Reference proteome</keyword>
<feature type="region of interest" description="Disordered" evidence="1">
    <location>
        <begin position="414"/>
        <end position="438"/>
    </location>
</feature>
<keyword evidence="2" id="KW-0472">Membrane</keyword>
<comment type="caution">
    <text evidence="3">The sequence shown here is derived from an EMBL/GenBank/DDBJ whole genome shotgun (WGS) entry which is preliminary data.</text>
</comment>